<evidence type="ECO:0000313" key="3">
    <source>
        <dbReference type="Proteomes" id="UP000280346"/>
    </source>
</evidence>
<dbReference type="OrthoDB" id="9989248at2"/>
<evidence type="ECO:0000256" key="1">
    <source>
        <dbReference type="SAM" id="MobiDB-lite"/>
    </source>
</evidence>
<gene>
    <name evidence="2" type="ORF">EJ913_11815</name>
</gene>
<keyword evidence="3" id="KW-1185">Reference proteome</keyword>
<feature type="region of interest" description="Disordered" evidence="1">
    <location>
        <begin position="28"/>
        <end position="64"/>
    </location>
</feature>
<name>A0A3S0WZA5_9PROT</name>
<feature type="compositionally biased region" description="Pro residues" evidence="1">
    <location>
        <begin position="47"/>
        <end position="64"/>
    </location>
</feature>
<dbReference type="Proteomes" id="UP000280346">
    <property type="component" value="Unassembled WGS sequence"/>
</dbReference>
<dbReference type="AlphaFoldDB" id="A0A3S0WZA5"/>
<protein>
    <submittedName>
        <fullName evidence="2">Uncharacterized protein</fullName>
    </submittedName>
</protein>
<proteinExistence type="predicted"/>
<accession>A0A3S0WZA5</accession>
<reference evidence="2 3" key="1">
    <citation type="submission" date="2018-12" db="EMBL/GenBank/DDBJ databases">
        <authorList>
            <person name="Yang Y."/>
        </authorList>
    </citation>
    <scope>NUCLEOTIDE SEQUENCE [LARGE SCALE GENOMIC DNA]</scope>
    <source>
        <strain evidence="2 3">GSF71</strain>
    </source>
</reference>
<evidence type="ECO:0000313" key="2">
    <source>
        <dbReference type="EMBL" id="RUQ71342.1"/>
    </source>
</evidence>
<comment type="caution">
    <text evidence="2">The sequence shown here is derived from an EMBL/GenBank/DDBJ whole genome shotgun (WGS) entry which is preliminary data.</text>
</comment>
<dbReference type="EMBL" id="RZIJ01000008">
    <property type="protein sequence ID" value="RUQ71342.1"/>
    <property type="molecule type" value="Genomic_DNA"/>
</dbReference>
<organism evidence="2 3">
    <name type="scientific">Azospirillum doebereinerae</name>
    <dbReference type="NCBI Taxonomy" id="92933"/>
    <lineage>
        <taxon>Bacteria</taxon>
        <taxon>Pseudomonadati</taxon>
        <taxon>Pseudomonadota</taxon>
        <taxon>Alphaproteobacteria</taxon>
        <taxon>Rhodospirillales</taxon>
        <taxon>Azospirillaceae</taxon>
        <taxon>Azospirillum</taxon>
    </lineage>
</organism>
<sequence>MIKGTPYKAPLPSWERGWGEGAQIVPPLAEYPSSQPFSHRGRRAFVTPPPPSLCHSQPPPPPAS</sequence>